<evidence type="ECO:0000259" key="9">
    <source>
        <dbReference type="Pfam" id="PF17802"/>
    </source>
</evidence>
<evidence type="ECO:0000256" key="5">
    <source>
        <dbReference type="SAM" id="Phobius"/>
    </source>
</evidence>
<keyword evidence="5" id="KW-1133">Transmembrane helix</keyword>
<evidence type="ECO:0000256" key="4">
    <source>
        <dbReference type="ARBA" id="ARBA00023088"/>
    </source>
</evidence>
<dbReference type="InterPro" id="IPR048052">
    <property type="entry name" value="FM1-like"/>
</dbReference>
<feature type="signal peptide" evidence="6">
    <location>
        <begin position="1"/>
        <end position="26"/>
    </location>
</feature>
<keyword evidence="5" id="KW-0812">Transmembrane</keyword>
<reference evidence="10" key="1">
    <citation type="journal article" date="2008" name="J. Infect. Dis.">
        <title>Sequence variation in group A Streptococcus pili and association of pilus backbone types with lancefield T serotypes.</title>
        <authorList>
            <person name="Falugi F."/>
            <person name="Zingaretti C."/>
            <person name="Pinto V."/>
            <person name="Mariani M."/>
            <person name="Amodeo L."/>
            <person name="Manetti A.G."/>
            <person name="Capo S."/>
            <person name="Musser J.M."/>
            <person name="Orefici G."/>
            <person name="Margarit I."/>
            <person name="Telford J.L."/>
            <person name="Grandi G."/>
            <person name="Mora M."/>
        </authorList>
    </citation>
    <scope>NUCLEOTIDE SEQUENCE</scope>
    <source>
        <strain evidence="10">20010012</strain>
    </source>
</reference>
<evidence type="ECO:0000313" key="10">
    <source>
        <dbReference type="EMBL" id="ACH87871.1"/>
    </source>
</evidence>
<evidence type="ECO:0000256" key="2">
    <source>
        <dbReference type="ARBA" id="ARBA00022525"/>
    </source>
</evidence>
<evidence type="ECO:0000256" key="1">
    <source>
        <dbReference type="ARBA" id="ARBA00022512"/>
    </source>
</evidence>
<organism evidence="10">
    <name type="scientific">Streptococcus pyogenes</name>
    <dbReference type="NCBI Taxonomy" id="1314"/>
    <lineage>
        <taxon>Bacteria</taxon>
        <taxon>Bacillati</taxon>
        <taxon>Bacillota</taxon>
        <taxon>Bacilli</taxon>
        <taxon>Lactobacillales</taxon>
        <taxon>Streptococcaceae</taxon>
        <taxon>Streptococcus</taxon>
    </lineage>
</organism>
<name>B8QYE3_STRPY</name>
<dbReference type="InterPro" id="IPR026466">
    <property type="entry name" value="Fim_isopep_form_D2_dom"/>
</dbReference>
<dbReference type="Pfam" id="PF17802">
    <property type="entry name" value="SpaA"/>
    <property type="match status" value="1"/>
</dbReference>
<dbReference type="InterPro" id="IPR019931">
    <property type="entry name" value="LPXTG_anchor"/>
</dbReference>
<evidence type="ECO:0000256" key="6">
    <source>
        <dbReference type="SAM" id="SignalP"/>
    </source>
</evidence>
<dbReference type="InterPro" id="IPR013783">
    <property type="entry name" value="Ig-like_fold"/>
</dbReference>
<evidence type="ECO:0000259" key="7">
    <source>
        <dbReference type="Pfam" id="PF00746"/>
    </source>
</evidence>
<dbReference type="SMR" id="B8QYE3"/>
<dbReference type="NCBIfam" id="TIGR04226">
    <property type="entry name" value="RrgB_K2N_iso_D2"/>
    <property type="match status" value="1"/>
</dbReference>
<feature type="domain" description="SpaA-like prealbumin fold" evidence="9">
    <location>
        <begin position="402"/>
        <end position="506"/>
    </location>
</feature>
<feature type="domain" description="Gram-positive cocci surface proteins LPxTG" evidence="7">
    <location>
        <begin position="525"/>
        <end position="555"/>
    </location>
</feature>
<dbReference type="EMBL" id="EU725507">
    <property type="protein sequence ID" value="ACH87871.1"/>
    <property type="molecule type" value="Genomic_DNA"/>
</dbReference>
<feature type="domain" description="Gram-positive pilin subunit D1 N-terminal" evidence="8">
    <location>
        <begin position="54"/>
        <end position="213"/>
    </location>
</feature>
<evidence type="ECO:0000259" key="8">
    <source>
        <dbReference type="Pfam" id="PF16555"/>
    </source>
</evidence>
<keyword evidence="5" id="KW-0472">Membrane</keyword>
<dbReference type="Pfam" id="PF16555">
    <property type="entry name" value="GramPos_pilinD1"/>
    <property type="match status" value="1"/>
</dbReference>
<protein>
    <submittedName>
        <fullName evidence="10">Backbone protein</fullName>
    </submittedName>
</protein>
<keyword evidence="3 6" id="KW-0732">Signal</keyword>
<proteinExistence type="predicted"/>
<keyword evidence="1" id="KW-0134">Cell wall</keyword>
<evidence type="ECO:0000256" key="3">
    <source>
        <dbReference type="ARBA" id="ARBA00022729"/>
    </source>
</evidence>
<dbReference type="InterPro" id="IPR032364">
    <property type="entry name" value="GramPos_pilinD1_N"/>
</dbReference>
<feature type="transmembrane region" description="Helical" evidence="5">
    <location>
        <begin position="536"/>
        <end position="555"/>
    </location>
</feature>
<dbReference type="Gene3D" id="2.60.40.10">
    <property type="entry name" value="Immunoglobulins"/>
    <property type="match status" value="2"/>
</dbReference>
<dbReference type="Gene3D" id="2.60.40.740">
    <property type="match status" value="1"/>
</dbReference>
<dbReference type="RefSeq" id="WP_076639390.1">
    <property type="nucleotide sequence ID" value="NZ_CAAHOL010000007.1"/>
</dbReference>
<keyword evidence="2" id="KW-0964">Secreted</keyword>
<accession>B8QYE3</accession>
<dbReference type="InterPro" id="IPR041033">
    <property type="entry name" value="SpaA_PFL_dom_1"/>
</dbReference>
<feature type="chain" id="PRO_5038848466" evidence="6">
    <location>
        <begin position="27"/>
        <end position="565"/>
    </location>
</feature>
<sequence>MKLSKKLSKKLLYSAMAFTMLTSATVAPVAQIIPSSTVRAETLQDRTQKTIPEATEVVITKLQADDYNDDVKPNGKANENGLPINNLGELGRNVKPLSDVTFVAYKIPEGIAEEKVKELKTKQTVVDVENYLNAQNLKIEKTVLTKTDGNGQTTFTVQKSSYGKYFVVEDMTATGTPETISKAYAVPFTLELPISASDGTGYLTKVNIYPKNVTSSLPKPGKDVKELGLNHSSYNIGERFSWFLKGTVPKNMLDYEKYSFTDTLDSQLDFISVKSVKYGSQILEKNNDYTLSEPTAQNRTLKVELTEAGIKKVAGLYPDRQEVLDTEIEAIKENTDQKPFLEVEFETNINSTVILGKPVTNEVKIEFDNKPDKIAKPVTTPPSDNPEVHTGGKRFVKVAAGNDATKLGGAEFDLLTEANQPINWTAELIRANNKSEYIVGTPQEGQPVKLKSDTDGSFEIKGLAYAIDAEATGAGVKYKLKETKAPAGYVIPEAPIEFAVNQTSYNKTPTTIDVDKADAEPQKVENNKRPEIPNTGGIGTAIFVVLGIVLMVVATKGMRSHKEEN</sequence>
<dbReference type="NCBIfam" id="NF033902">
    <property type="entry name" value="iso_D2_wall_anc"/>
    <property type="match status" value="1"/>
</dbReference>
<dbReference type="AlphaFoldDB" id="B8QYE3"/>
<dbReference type="Pfam" id="PF00746">
    <property type="entry name" value="Gram_pos_anchor"/>
    <property type="match status" value="1"/>
</dbReference>
<keyword evidence="4" id="KW-0572">Peptidoglycan-anchor</keyword>